<organism evidence="3 4">
    <name type="scientific">Euplotes crassus</name>
    <dbReference type="NCBI Taxonomy" id="5936"/>
    <lineage>
        <taxon>Eukaryota</taxon>
        <taxon>Sar</taxon>
        <taxon>Alveolata</taxon>
        <taxon>Ciliophora</taxon>
        <taxon>Intramacronucleata</taxon>
        <taxon>Spirotrichea</taxon>
        <taxon>Hypotrichia</taxon>
        <taxon>Euplotida</taxon>
        <taxon>Euplotidae</taxon>
        <taxon>Moneuplotes</taxon>
    </lineage>
</organism>
<feature type="coiled-coil region" evidence="1">
    <location>
        <begin position="330"/>
        <end position="375"/>
    </location>
</feature>
<dbReference type="EMBL" id="CAMPGE010001530">
    <property type="protein sequence ID" value="CAI2360322.1"/>
    <property type="molecule type" value="Genomic_DNA"/>
</dbReference>
<feature type="compositionally biased region" description="Polar residues" evidence="2">
    <location>
        <begin position="1003"/>
        <end position="1014"/>
    </location>
</feature>
<feature type="compositionally biased region" description="Basic and acidic residues" evidence="2">
    <location>
        <begin position="797"/>
        <end position="808"/>
    </location>
</feature>
<feature type="compositionally biased region" description="Polar residues" evidence="2">
    <location>
        <begin position="763"/>
        <end position="779"/>
    </location>
</feature>
<name>A0AAD1U4G1_EUPCR</name>
<feature type="region of interest" description="Disordered" evidence="2">
    <location>
        <begin position="40"/>
        <end position="79"/>
    </location>
</feature>
<dbReference type="Proteomes" id="UP001295684">
    <property type="component" value="Unassembled WGS sequence"/>
</dbReference>
<comment type="caution">
    <text evidence="3">The sequence shown here is derived from an EMBL/GenBank/DDBJ whole genome shotgun (WGS) entry which is preliminary data.</text>
</comment>
<sequence>MISRIQKMSGVCKEIKLVMIKVTMSIINELKVAEVHDHHHKYKNSNNMQIRSSRSYRSSRRGSVSNMTSSMIQGKAKAGKTSALNWDEYSSSSESDQSYNEERSLSQAQRKKMKNLLKENVSILKANETVKHVEKQLRHFYHKCLEQTAVANKMRYNYFKELVSLREMIYRKNKSYPDSFEFLSIEFFSATDIVDSKTREILNAKCEDMKKMFNERMYELYKTNECLNKQIHMFNEIEKTGNIGIKFTEMNCDDIIRKLQIVETDPTVIWKCLTKYYGYGFFNVMIEKEFGVNPDTYQEISTSFYGEISNFKHEITEKLNSIDQRSIKKYKYLKDSFSDYEQQINLLKEEHEAELKEYRQNMDKILQDAVKKIDEKYFQRYDGEKQELYEIIRMNKIELARAKGRLDDEHAYSNHLSMFEEGANGITFIEDPEDDKDRLINKLHNEIHLLTKEFREVVEKYENYKYLSIKADQDRHTLVKRAENYASKYTDLQKTFANFRQGSKDFEKDLAILNKAYQASAVFAESLEEEVHTLRSQFSLLEGMIPEKILDSFKKESPLFFMTKKTNTSRHSINKKAVEIMNKMYKDSYKSVKVETEICGLHQEIQVVKENMDVKIPQFEIGIQTDNQNQKSTKTQTILATKEIANLEAENQNLKEEIIQAATKVQIEKENEKVTELNNLKRKSTKKISRRASSNHPESQAKQESSKEYEDASESEAENEREESSEDLEALDKVFLTQDRLSKQSSVSRSTKSKRFIKGNAAASRNSRSGLMSKQSSSYGRKPNYTYCKDCKRRRVNKESTKSPEQRRKSYQQKADVKKISSTKIIHSEIRMINTPVDRSFENDFQGEAKPDVKSSSHSEESKYSWKYDDDVYEHYEFEMDHYKQNPKTLVNDIFSKIDLFKDIKEDLSLRNSSHLSQYLQAKVSKIDRSYLELLCGMLFEDIQNKDQVINMISMKQPQQKISKKVYKTVIQPRYNIIPFNLKCMENLLNRNYSQESRKNRDGSPSFSKSVSTQTGVDEGVSKIAISIAQNSSLDEIKRRIQKGKMVKGINKHEFNPKEIRDFNYDSVQNRDLINHSVNSLYQSDSKVKVCPEISVNTKTSLNYYPQASNSQGREHIVFPIQLDDSKQDVYNTSTDNMIMTGHGFTSTYTPFRNESKCSKDNDPYSINYKVRNRNMSHHSRKKNSIIQNMAILDSKSRSDITSSHRRTNDEAKASKLKTTNWLFSKTKPKVTTAKPADRRKPYQSHYMSKRNYMQRTISREKKSSPSFKS</sequence>
<feature type="region of interest" description="Disordered" evidence="2">
    <location>
        <begin position="995"/>
        <end position="1014"/>
    </location>
</feature>
<dbReference type="AlphaFoldDB" id="A0AAD1U4G1"/>
<feature type="region of interest" description="Disordered" evidence="2">
    <location>
        <begin position="1229"/>
        <end position="1270"/>
    </location>
</feature>
<keyword evidence="1" id="KW-0175">Coiled coil</keyword>
<evidence type="ECO:0000256" key="2">
    <source>
        <dbReference type="SAM" id="MobiDB-lite"/>
    </source>
</evidence>
<reference evidence="3" key="1">
    <citation type="submission" date="2023-07" db="EMBL/GenBank/DDBJ databases">
        <authorList>
            <consortium name="AG Swart"/>
            <person name="Singh M."/>
            <person name="Singh A."/>
            <person name="Seah K."/>
            <person name="Emmerich C."/>
        </authorList>
    </citation>
    <scope>NUCLEOTIDE SEQUENCE</scope>
    <source>
        <strain evidence="3">DP1</strain>
    </source>
</reference>
<accession>A0AAD1U4G1</accession>
<feature type="region of interest" description="Disordered" evidence="2">
    <location>
        <begin position="741"/>
        <end position="816"/>
    </location>
</feature>
<feature type="compositionally biased region" description="Low complexity" evidence="2">
    <location>
        <begin position="51"/>
        <end position="65"/>
    </location>
</feature>
<proteinExistence type="predicted"/>
<feature type="region of interest" description="Disordered" evidence="2">
    <location>
        <begin position="676"/>
        <end position="728"/>
    </location>
</feature>
<evidence type="ECO:0000313" key="3">
    <source>
        <dbReference type="EMBL" id="CAI2360322.1"/>
    </source>
</evidence>
<gene>
    <name evidence="3" type="ORF">ECRASSUSDP1_LOCUS1623</name>
</gene>
<evidence type="ECO:0000313" key="4">
    <source>
        <dbReference type="Proteomes" id="UP001295684"/>
    </source>
</evidence>
<protein>
    <submittedName>
        <fullName evidence="3">Uncharacterized protein</fullName>
    </submittedName>
</protein>
<keyword evidence="4" id="KW-1185">Reference proteome</keyword>
<feature type="compositionally biased region" description="Basic and acidic residues" evidence="2">
    <location>
        <begin position="699"/>
        <end position="710"/>
    </location>
</feature>
<feature type="compositionally biased region" description="Acidic residues" evidence="2">
    <location>
        <begin position="711"/>
        <end position="728"/>
    </location>
</feature>
<evidence type="ECO:0000256" key="1">
    <source>
        <dbReference type="SAM" id="Coils"/>
    </source>
</evidence>
<feature type="compositionally biased region" description="Basic residues" evidence="2">
    <location>
        <begin position="680"/>
        <end position="690"/>
    </location>
</feature>